<evidence type="ECO:0000256" key="1">
    <source>
        <dbReference type="ARBA" id="ARBA00011900"/>
    </source>
</evidence>
<keyword evidence="2 8" id="KW-0489">Methyltransferase</keyword>
<dbReference type="InterPro" id="IPR046817">
    <property type="entry name" value="MmeI_N"/>
</dbReference>
<evidence type="ECO:0000256" key="4">
    <source>
        <dbReference type="ARBA" id="ARBA00047942"/>
    </source>
</evidence>
<dbReference type="Pfam" id="PF20473">
    <property type="entry name" value="MmeI_Mtase"/>
    <property type="match status" value="1"/>
</dbReference>
<evidence type="ECO:0000256" key="3">
    <source>
        <dbReference type="ARBA" id="ARBA00022679"/>
    </source>
</evidence>
<dbReference type="Pfam" id="PF20465">
    <property type="entry name" value="MmeI_hel"/>
    <property type="match status" value="1"/>
</dbReference>
<evidence type="ECO:0000259" key="5">
    <source>
        <dbReference type="Pfam" id="PF20464"/>
    </source>
</evidence>
<dbReference type="Gene3D" id="3.40.50.150">
    <property type="entry name" value="Vaccinia Virus protein VP39"/>
    <property type="match status" value="1"/>
</dbReference>
<dbReference type="PANTHER" id="PTHR33841:SF1">
    <property type="entry name" value="DNA METHYLTRANSFERASE A"/>
    <property type="match status" value="1"/>
</dbReference>
<dbReference type="PANTHER" id="PTHR33841">
    <property type="entry name" value="DNA METHYLTRANSFERASE YEEA-RELATED"/>
    <property type="match status" value="1"/>
</dbReference>
<dbReference type="InterPro" id="IPR002052">
    <property type="entry name" value="DNA_methylase_N6_adenine_CS"/>
</dbReference>
<keyword evidence="3" id="KW-0808">Transferase</keyword>
<dbReference type="EC" id="2.1.1.72" evidence="1"/>
<dbReference type="Proteomes" id="UP000612893">
    <property type="component" value="Unassembled WGS sequence"/>
</dbReference>
<reference evidence="8" key="1">
    <citation type="submission" date="2020-10" db="EMBL/GenBank/DDBJ databases">
        <title>Ca. Dormibacterota MAGs.</title>
        <authorList>
            <person name="Montgomery K."/>
        </authorList>
    </citation>
    <scope>NUCLEOTIDE SEQUENCE [LARGE SCALE GENOMIC DNA]</scope>
    <source>
        <strain evidence="8">SC8812_S17_10</strain>
    </source>
</reference>
<dbReference type="InterPro" id="IPR046816">
    <property type="entry name" value="MmeI_Mtase"/>
</dbReference>
<dbReference type="InterPro" id="IPR029063">
    <property type="entry name" value="SAM-dependent_MTases_sf"/>
</dbReference>
<dbReference type="InterPro" id="IPR046819">
    <property type="entry name" value="MmeI_hel"/>
</dbReference>
<protein>
    <recommendedName>
        <fullName evidence="1">site-specific DNA-methyltransferase (adenine-specific)</fullName>
        <ecNumber evidence="1">2.1.1.72</ecNumber>
    </recommendedName>
</protein>
<comment type="catalytic activity">
    <reaction evidence="4">
        <text>a 2'-deoxyadenosine in DNA + S-adenosyl-L-methionine = an N(6)-methyl-2'-deoxyadenosine in DNA + S-adenosyl-L-homocysteine + H(+)</text>
        <dbReference type="Rhea" id="RHEA:15197"/>
        <dbReference type="Rhea" id="RHEA-COMP:12418"/>
        <dbReference type="Rhea" id="RHEA-COMP:12419"/>
        <dbReference type="ChEBI" id="CHEBI:15378"/>
        <dbReference type="ChEBI" id="CHEBI:57856"/>
        <dbReference type="ChEBI" id="CHEBI:59789"/>
        <dbReference type="ChEBI" id="CHEBI:90615"/>
        <dbReference type="ChEBI" id="CHEBI:90616"/>
        <dbReference type="EC" id="2.1.1.72"/>
    </reaction>
</comment>
<sequence>MTPAEFALKWKGSTRTERAASQEHFIDLCRMLDVLTPNEADPAGDFYAFEKGAEKTAGGDGFADVWKRGHFAWEYKGKRKDLAAAYQQLLQYREALENPPLLVVCDLDRFEIHTNFTNTTKRVHAFDLDGLLTTPAEPLRLLRAVMTEPFKLQPRQTREELTERAAGEFAALAQALRTRGHDPQRVAHFLNKLLFCMFAEDARLLPAALLRRIIEGSREHPEALAGALSELFGTMSAKGGRFGADPIDWFNGGLFDGPDVLPLEPPDVDVIRKVSLLDWSQVEPAIFGTLFERGLDPGKRSQFGAHYTDRASIERVIEPVVLAPLRAEFEAMQRDILSMSDRDRTVVRGRGRDRGAIDTRSRAYRRYHQFLDRLRAIRVLDPACGSGNFLYMALQALKDLEKEVILWAAEALHIPLEFPQVSPTALRGIELNPYAAELARVSIWIGEIQWMLANGFAYLRNPILRPLDNVECRDAVLDNGSRNPPVEPAWPTADFIIGNPPFVGGKLMRAYLGDEYVAALFVLYNGRVPHEVDYVCYWHEKARAMIAAGQVRRAGLLATQGIRGGANRRVLDRIKSTGDIFMAWEDEPWVVEGAMVHVSIIGFDDGSETERTLNGKPVVSINSDLTSGLDLTKARTLRENLGIAFQGPVKVGPFEIAGSLARSMLESPNPHGKSNHDVLRPWVNGRDLTQRPRGLWIIDFGDMPMDEAALYEAPFEYVRRTVAPKRAANRRPRRRDNWWQHGETVPGLRAATAALTRVLATPRLTKHRLFVWLEPDVLPDSQVIAFARDDDFFLGVLQSRVHELWARRTGTQLREEESGFRYTPRTTFETFPLPQCAETEREPVATAAKALDTFRQGWLNPAGALPTELKNRTLTNLYNQRPAWLLQAHERLDRAVHAAYGWSYPLDDQVVLSRLLELNLGRPTYTARA</sequence>
<feature type="domain" description="MmeI-like N-terminal" evidence="5">
    <location>
        <begin position="1"/>
        <end position="178"/>
    </location>
</feature>
<evidence type="ECO:0000313" key="9">
    <source>
        <dbReference type="Proteomes" id="UP000612893"/>
    </source>
</evidence>
<dbReference type="EMBL" id="JAEKNR010000075">
    <property type="protein sequence ID" value="MBJ7597748.1"/>
    <property type="molecule type" value="Genomic_DNA"/>
</dbReference>
<accession>A0A934K6V3</accession>
<dbReference type="AlphaFoldDB" id="A0A934K6V3"/>
<dbReference type="GO" id="GO:0003676">
    <property type="term" value="F:nucleic acid binding"/>
    <property type="evidence" value="ECO:0007669"/>
    <property type="project" value="InterPro"/>
</dbReference>
<name>A0A934K6V3_9BACT</name>
<feature type="domain" description="MmeI-like DNA-methyltransferase" evidence="7">
    <location>
        <begin position="364"/>
        <end position="609"/>
    </location>
</feature>
<evidence type="ECO:0000259" key="7">
    <source>
        <dbReference type="Pfam" id="PF20473"/>
    </source>
</evidence>
<dbReference type="Pfam" id="PF20464">
    <property type="entry name" value="MmeI_N"/>
    <property type="match status" value="1"/>
</dbReference>
<dbReference type="SUPFAM" id="SSF53335">
    <property type="entry name" value="S-adenosyl-L-methionine-dependent methyltransferases"/>
    <property type="match status" value="1"/>
</dbReference>
<proteinExistence type="predicted"/>
<feature type="domain" description="MmeI-like helicase spacer" evidence="6">
    <location>
        <begin position="185"/>
        <end position="255"/>
    </location>
</feature>
<dbReference type="InterPro" id="IPR050953">
    <property type="entry name" value="N4_N6_ade-DNA_methylase"/>
</dbReference>
<dbReference type="GO" id="GO:0032259">
    <property type="term" value="P:methylation"/>
    <property type="evidence" value="ECO:0007669"/>
    <property type="project" value="UniProtKB-KW"/>
</dbReference>
<keyword evidence="9" id="KW-1185">Reference proteome</keyword>
<dbReference type="GO" id="GO:0009007">
    <property type="term" value="F:site-specific DNA-methyltransferase (adenine-specific) activity"/>
    <property type="evidence" value="ECO:0007669"/>
    <property type="project" value="UniProtKB-EC"/>
</dbReference>
<organism evidence="8 9">
    <name type="scientific">Candidatus Nephthysia bennettiae</name>
    <dbReference type="NCBI Taxonomy" id="3127016"/>
    <lineage>
        <taxon>Bacteria</taxon>
        <taxon>Bacillati</taxon>
        <taxon>Candidatus Dormiibacterota</taxon>
        <taxon>Candidatus Dormibacteria</taxon>
        <taxon>Candidatus Dormibacterales</taxon>
        <taxon>Candidatus Dormibacteraceae</taxon>
        <taxon>Candidatus Nephthysia</taxon>
    </lineage>
</organism>
<evidence type="ECO:0000256" key="2">
    <source>
        <dbReference type="ARBA" id="ARBA00022603"/>
    </source>
</evidence>
<evidence type="ECO:0000313" key="8">
    <source>
        <dbReference type="EMBL" id="MBJ7597748.1"/>
    </source>
</evidence>
<evidence type="ECO:0000259" key="6">
    <source>
        <dbReference type="Pfam" id="PF20465"/>
    </source>
</evidence>
<dbReference type="PROSITE" id="PS00092">
    <property type="entry name" value="N6_MTASE"/>
    <property type="match status" value="1"/>
</dbReference>
<gene>
    <name evidence="8" type="ORF">JF922_06650</name>
</gene>
<comment type="caution">
    <text evidence="8">The sequence shown here is derived from an EMBL/GenBank/DDBJ whole genome shotgun (WGS) entry which is preliminary data.</text>
</comment>